<dbReference type="EMBL" id="CP028923">
    <property type="protein sequence ID" value="QCK14960.1"/>
    <property type="molecule type" value="Genomic_DNA"/>
</dbReference>
<dbReference type="Proteomes" id="UP000298616">
    <property type="component" value="Chromosome"/>
</dbReference>
<dbReference type="InterPro" id="IPR036761">
    <property type="entry name" value="TTHA0802/YceI-like_sf"/>
</dbReference>
<proteinExistence type="predicted"/>
<evidence type="ECO:0000259" key="2">
    <source>
        <dbReference type="SMART" id="SM00867"/>
    </source>
</evidence>
<sequence>MKIFKGIAFATVTAFMLSACGGNSNSGDAVVSEEKEAAEAGTAAVKFTPTDDSQVTWIGSKPTGKHNGYIPVTEGELFVEGGNITSGSFTMDIKGLEINDLENDPNDEEDMHDKLTNHLMSPDFFAADSFPTANFEITEVKEYDASTMSVEGKDQFETEYTPESAEEFMVENPTHWISGNLTMRGTTKNVAFPAHVNMEGNELTAKAKFNIDRTDWGLMYGDEASVADKAKDKFIYNTVNVGIELTATQAEEVAEVQ</sequence>
<keyword evidence="1" id="KW-0732">Signal</keyword>
<dbReference type="Pfam" id="PF04264">
    <property type="entry name" value="YceI"/>
    <property type="match status" value="1"/>
</dbReference>
<feature type="domain" description="Lipid/polyisoprenoid-binding YceI-like" evidence="2">
    <location>
        <begin position="46"/>
        <end position="248"/>
    </location>
</feature>
<dbReference type="RefSeq" id="WP_137090545.1">
    <property type="nucleotide sequence ID" value="NZ_CP028923.1"/>
</dbReference>
<dbReference type="PANTHER" id="PTHR34406:SF1">
    <property type="entry name" value="PROTEIN YCEI"/>
    <property type="match status" value="1"/>
</dbReference>
<dbReference type="KEGG" id="fpf:DCC35_09500"/>
<gene>
    <name evidence="3" type="ORF">DCC35_09500</name>
</gene>
<dbReference type="PANTHER" id="PTHR34406">
    <property type="entry name" value="PROTEIN YCEI"/>
    <property type="match status" value="1"/>
</dbReference>
<accession>A0A4D7JN64</accession>
<reference evidence="3 4" key="1">
    <citation type="submission" date="2018-04" db="EMBL/GenBank/DDBJ databases">
        <title>Complete genome uncultured novel isolate.</title>
        <authorList>
            <person name="Merlino G."/>
        </authorList>
    </citation>
    <scope>NUCLEOTIDE SEQUENCE [LARGE SCALE GENOMIC DNA]</scope>
    <source>
        <strain evidence="4">R1DC9</strain>
    </source>
</reference>
<dbReference type="SMART" id="SM00867">
    <property type="entry name" value="YceI"/>
    <property type="match status" value="1"/>
</dbReference>
<protein>
    <submittedName>
        <fullName evidence="3">YceI family protein</fullName>
    </submittedName>
</protein>
<evidence type="ECO:0000313" key="3">
    <source>
        <dbReference type="EMBL" id="QCK14960.1"/>
    </source>
</evidence>
<dbReference type="Gene3D" id="2.40.128.110">
    <property type="entry name" value="Lipid/polyisoprenoid-binding, YceI-like"/>
    <property type="match status" value="1"/>
</dbReference>
<dbReference type="SUPFAM" id="SSF101874">
    <property type="entry name" value="YceI-like"/>
    <property type="match status" value="1"/>
</dbReference>
<evidence type="ECO:0000256" key="1">
    <source>
        <dbReference type="SAM" id="SignalP"/>
    </source>
</evidence>
<keyword evidence="4" id="KW-1185">Reference proteome</keyword>
<dbReference type="OrthoDB" id="951410at2"/>
<dbReference type="AlphaFoldDB" id="A0A4D7JN64"/>
<dbReference type="PROSITE" id="PS51257">
    <property type="entry name" value="PROKAR_LIPOPROTEIN"/>
    <property type="match status" value="1"/>
</dbReference>
<name>A0A4D7JN64_9BACT</name>
<organism evidence="3 4">
    <name type="scientific">Mangrovivirga cuniculi</name>
    <dbReference type="NCBI Taxonomy" id="2715131"/>
    <lineage>
        <taxon>Bacteria</taxon>
        <taxon>Pseudomonadati</taxon>
        <taxon>Bacteroidota</taxon>
        <taxon>Cytophagia</taxon>
        <taxon>Cytophagales</taxon>
        <taxon>Mangrovivirgaceae</taxon>
        <taxon>Mangrovivirga</taxon>
    </lineage>
</organism>
<feature type="chain" id="PRO_5020661183" evidence="1">
    <location>
        <begin position="22"/>
        <end position="257"/>
    </location>
</feature>
<feature type="signal peptide" evidence="1">
    <location>
        <begin position="1"/>
        <end position="21"/>
    </location>
</feature>
<dbReference type="InterPro" id="IPR007372">
    <property type="entry name" value="Lipid/polyisoprenoid-bd_YceI"/>
</dbReference>
<evidence type="ECO:0000313" key="4">
    <source>
        <dbReference type="Proteomes" id="UP000298616"/>
    </source>
</evidence>